<feature type="domain" description="FAD-binding" evidence="5">
    <location>
        <begin position="320"/>
        <end position="367"/>
    </location>
</feature>
<keyword evidence="1" id="KW-0285">Flavoprotein</keyword>
<evidence type="ECO:0000259" key="5">
    <source>
        <dbReference type="Pfam" id="PF01494"/>
    </source>
</evidence>
<name>A0ABY3ZE35_STRRM</name>
<proteinExistence type="predicted"/>
<dbReference type="PRINTS" id="PR00420">
    <property type="entry name" value="RNGMNOXGNASE"/>
</dbReference>
<dbReference type="EMBL" id="CP094298">
    <property type="protein sequence ID" value="UNZ07740.1"/>
    <property type="molecule type" value="Genomic_DNA"/>
</dbReference>
<dbReference type="GeneID" id="66853118"/>
<keyword evidence="4" id="KW-0503">Monooxygenase</keyword>
<dbReference type="RefSeq" id="WP_003985602.1">
    <property type="nucleotide sequence ID" value="NZ_CP043497.1"/>
</dbReference>
<evidence type="ECO:0000313" key="6">
    <source>
        <dbReference type="EMBL" id="UNZ07740.1"/>
    </source>
</evidence>
<evidence type="ECO:0000313" key="7">
    <source>
        <dbReference type="Proteomes" id="UP000829494"/>
    </source>
</evidence>
<keyword evidence="7" id="KW-1185">Reference proteome</keyword>
<protein>
    <submittedName>
        <fullName evidence="6">FAD-dependent urate hydroxylase</fullName>
        <ecNumber evidence="6">1.14.13.113</ecNumber>
    </submittedName>
</protein>
<keyword evidence="2" id="KW-0274">FAD</keyword>
<dbReference type="Pfam" id="PF13450">
    <property type="entry name" value="NAD_binding_8"/>
    <property type="match status" value="1"/>
</dbReference>
<dbReference type="Gene3D" id="3.50.50.60">
    <property type="entry name" value="FAD/NAD(P)-binding domain"/>
    <property type="match status" value="1"/>
</dbReference>
<dbReference type="InterPro" id="IPR002938">
    <property type="entry name" value="FAD-bd"/>
</dbReference>
<gene>
    <name evidence="6" type="primary">hpxO7</name>
    <name evidence="6" type="ORF">SRIMR7_36860</name>
</gene>
<accession>A0ABY3ZE35</accession>
<dbReference type="GO" id="GO:0102099">
    <property type="term" value="F:FAD-dependent urate hydroxylase activity"/>
    <property type="evidence" value="ECO:0007669"/>
    <property type="project" value="UniProtKB-EC"/>
</dbReference>
<dbReference type="Pfam" id="PF01494">
    <property type="entry name" value="FAD_binding_3"/>
    <property type="match status" value="1"/>
</dbReference>
<reference evidence="6 7" key="1">
    <citation type="submission" date="2022-03" db="EMBL/GenBank/DDBJ databases">
        <title>Complete genome of Streptomyces rimosus ssp. rimosus R7 (=ATCC 10970).</title>
        <authorList>
            <person name="Beganovic S."/>
            <person name="Ruckert C."/>
            <person name="Busche T."/>
            <person name="Kalinowski J."/>
            <person name="Wittmann C."/>
        </authorList>
    </citation>
    <scope>NUCLEOTIDE SEQUENCE [LARGE SCALE GENOMIC DNA]</scope>
    <source>
        <strain evidence="6 7">R7</strain>
    </source>
</reference>
<evidence type="ECO:0000256" key="4">
    <source>
        <dbReference type="ARBA" id="ARBA00023033"/>
    </source>
</evidence>
<dbReference type="SUPFAM" id="SSF51905">
    <property type="entry name" value="FAD/NAD(P)-binding domain"/>
    <property type="match status" value="1"/>
</dbReference>
<evidence type="ECO:0000256" key="2">
    <source>
        <dbReference type="ARBA" id="ARBA00022827"/>
    </source>
</evidence>
<sequence length="446" mass="48749">MHVMIIGAGTGGLALAHGLRRAGIACTVFERDRTRGGGLQGYRVGIDHDGSRALSRLLPPELFDTFVATCARTPDHFTMYTEKYKEVLSLSGFARASEDGAGAERSVSRMTLRQVLLTGLEDLVRFDKAFTHYERNPDGTVTAHFEDGTSATGDVLVGADGTNSRVRRQYLPHAELKDAGITAIGGKVPLTDITRTLLTDKTADGVNLFLAPGGYSLILHVMRFPWDENGAPRSGIGATDADLIKNWPGLQFDNTRDYIMLGISGATRNLPADIHERDGAGLCELFRELTRTWDARLRALVDLVDPSTCFPIRIRTSVPVEQWPSSNITLIGDAIHTMTPGRGVGANTALRDALLLCRNLTAVRDGRMPLVPAVRDYETQMIDYGFDAVRKSLEQMDGNAPIHRPVLGRAVLAAMRTGMRLVNHLPPVKRKMAASMQAYRGQDRDA</sequence>
<evidence type="ECO:0000256" key="3">
    <source>
        <dbReference type="ARBA" id="ARBA00023002"/>
    </source>
</evidence>
<dbReference type="Proteomes" id="UP000829494">
    <property type="component" value="Chromosome"/>
</dbReference>
<dbReference type="PANTHER" id="PTHR47178">
    <property type="entry name" value="MONOOXYGENASE, FAD-BINDING"/>
    <property type="match status" value="1"/>
</dbReference>
<evidence type="ECO:0000256" key="1">
    <source>
        <dbReference type="ARBA" id="ARBA00022630"/>
    </source>
</evidence>
<dbReference type="PANTHER" id="PTHR47178:SF6">
    <property type="entry name" value="FAD-BINDING DOMAIN-CONTAINING PROTEIN"/>
    <property type="match status" value="1"/>
</dbReference>
<dbReference type="EC" id="1.14.13.113" evidence="6"/>
<organism evidence="6 7">
    <name type="scientific">Streptomyces rimosus subsp. rimosus</name>
    <dbReference type="NCBI Taxonomy" id="132474"/>
    <lineage>
        <taxon>Bacteria</taxon>
        <taxon>Bacillati</taxon>
        <taxon>Actinomycetota</taxon>
        <taxon>Actinomycetes</taxon>
        <taxon>Kitasatosporales</taxon>
        <taxon>Streptomycetaceae</taxon>
        <taxon>Streptomyces</taxon>
    </lineage>
</organism>
<dbReference type="InterPro" id="IPR036188">
    <property type="entry name" value="FAD/NAD-bd_sf"/>
</dbReference>
<keyword evidence="3 6" id="KW-0560">Oxidoreductase</keyword>